<name>A0A429Y765_9BACI</name>
<keyword evidence="2" id="KW-0812">Transmembrane</keyword>
<dbReference type="EMBL" id="QYTV02000001">
    <property type="protein sequence ID" value="RST77271.1"/>
    <property type="molecule type" value="Genomic_DNA"/>
</dbReference>
<keyword evidence="2" id="KW-1133">Transmembrane helix</keyword>
<proteinExistence type="predicted"/>
<gene>
    <name evidence="3" type="ORF">D4T97_001910</name>
</gene>
<accession>A0A429Y765</accession>
<dbReference type="Proteomes" id="UP000287156">
    <property type="component" value="Unassembled WGS sequence"/>
</dbReference>
<keyword evidence="2" id="KW-0472">Membrane</keyword>
<organism evidence="3 4">
    <name type="scientific">Siminovitchia acidinfaciens</name>
    <dbReference type="NCBI Taxonomy" id="2321395"/>
    <lineage>
        <taxon>Bacteria</taxon>
        <taxon>Bacillati</taxon>
        <taxon>Bacillota</taxon>
        <taxon>Bacilli</taxon>
        <taxon>Bacillales</taxon>
        <taxon>Bacillaceae</taxon>
        <taxon>Siminovitchia</taxon>
    </lineage>
</organism>
<evidence type="ECO:0000313" key="3">
    <source>
        <dbReference type="EMBL" id="RST77271.1"/>
    </source>
</evidence>
<keyword evidence="4" id="KW-1185">Reference proteome</keyword>
<protein>
    <submittedName>
        <fullName evidence="3">Uncharacterized protein</fullName>
    </submittedName>
</protein>
<reference evidence="3" key="1">
    <citation type="submission" date="2018-12" db="EMBL/GenBank/DDBJ databases">
        <authorList>
            <person name="Sun L."/>
            <person name="Chen Z."/>
        </authorList>
    </citation>
    <scope>NUCLEOTIDE SEQUENCE [LARGE SCALE GENOMIC DNA]</scope>
    <source>
        <strain evidence="3">3-2-2</strain>
    </source>
</reference>
<evidence type="ECO:0000256" key="1">
    <source>
        <dbReference type="SAM" id="Coils"/>
    </source>
</evidence>
<comment type="caution">
    <text evidence="3">The sequence shown here is derived from an EMBL/GenBank/DDBJ whole genome shotgun (WGS) entry which is preliminary data.</text>
</comment>
<feature type="coiled-coil region" evidence="1">
    <location>
        <begin position="346"/>
        <end position="380"/>
    </location>
</feature>
<keyword evidence="1" id="KW-0175">Coiled coil</keyword>
<evidence type="ECO:0000313" key="4">
    <source>
        <dbReference type="Proteomes" id="UP000287156"/>
    </source>
</evidence>
<feature type="transmembrane region" description="Helical" evidence="2">
    <location>
        <begin position="385"/>
        <end position="402"/>
    </location>
</feature>
<dbReference type="AlphaFoldDB" id="A0A429Y765"/>
<sequence>MVQETLEKSDRHLLTNEAKIGEEDLPVLLSEQVTKLNQLDSSIKKAIEAAEFANKSARTAKDQSAGFGKKKVAIEQLQSASYDLAKAVQSGTVAQKVSFEFQTKLAEISKYLFGLGVSNIASNRFVVRELELKLKGASEEELSELAQQEIVTVVKQLKEQEDLLIKLENLSKNIGEQDRILQRQSQFNQDVDSRFDELVKAELWNDEQWKRQAEVSEEFEEQLKAHAVIDKNLDNKYENQAKIIKLHREKLNKHTELHKHQNELIKAHEVIYKRHDEILKMHEKINEKHSETLNECAKMVENLESQLKVQSKHSQEQMDILFGNVNKHDESLNSLNEIDSRMNGEIKSNQETIEVQAQEIQKLTDEVNNLKKQLDTKASLKMSKVNFSIVILTFILSIVHFFI</sequence>
<evidence type="ECO:0000256" key="2">
    <source>
        <dbReference type="SAM" id="Phobius"/>
    </source>
</evidence>
<dbReference type="RefSeq" id="WP_164525437.1">
    <property type="nucleotide sequence ID" value="NZ_QYTV02000001.1"/>
</dbReference>